<keyword evidence="2" id="KW-0812">Transmembrane</keyword>
<feature type="transmembrane region" description="Helical" evidence="2">
    <location>
        <begin position="33"/>
        <end position="58"/>
    </location>
</feature>
<comment type="caution">
    <text evidence="3">The sequence shown here is derived from an EMBL/GenBank/DDBJ whole genome shotgun (WGS) entry which is preliminary data.</text>
</comment>
<name>A0AAW0GPK8_9APHY</name>
<dbReference type="EMBL" id="JASBNA010000002">
    <property type="protein sequence ID" value="KAK7694691.1"/>
    <property type="molecule type" value="Genomic_DNA"/>
</dbReference>
<feature type="compositionally biased region" description="Polar residues" evidence="1">
    <location>
        <begin position="487"/>
        <end position="496"/>
    </location>
</feature>
<accession>A0AAW0GPK8</accession>
<feature type="transmembrane region" description="Helical" evidence="2">
    <location>
        <begin position="221"/>
        <end position="241"/>
    </location>
</feature>
<organism evidence="3 4">
    <name type="scientific">Cerrena zonata</name>
    <dbReference type="NCBI Taxonomy" id="2478898"/>
    <lineage>
        <taxon>Eukaryota</taxon>
        <taxon>Fungi</taxon>
        <taxon>Dikarya</taxon>
        <taxon>Basidiomycota</taxon>
        <taxon>Agaricomycotina</taxon>
        <taxon>Agaricomycetes</taxon>
        <taxon>Polyporales</taxon>
        <taxon>Cerrenaceae</taxon>
        <taxon>Cerrena</taxon>
    </lineage>
</organism>
<gene>
    <name evidence="3" type="ORF">QCA50_001879</name>
</gene>
<keyword evidence="2" id="KW-0472">Membrane</keyword>
<feature type="region of interest" description="Disordered" evidence="1">
    <location>
        <begin position="399"/>
        <end position="426"/>
    </location>
</feature>
<feature type="transmembrane region" description="Helical" evidence="2">
    <location>
        <begin position="78"/>
        <end position="103"/>
    </location>
</feature>
<protein>
    <submittedName>
        <fullName evidence="3">Uncharacterized protein</fullName>
    </submittedName>
</protein>
<keyword evidence="4" id="KW-1185">Reference proteome</keyword>
<evidence type="ECO:0000313" key="4">
    <source>
        <dbReference type="Proteomes" id="UP001385951"/>
    </source>
</evidence>
<sequence>MSWDGVRLAVIILDLLGIVLLLALLATPAPKHAIVNALAVAAILRSICSVIPPMVYLQMPEMFDAMPLHSKGLQNLCIWTAILTRYLTVVKAAYTVSFTLPLLYLARQHSKQSVTATSTGKQVFFTRTVALLTIGPFLWALPAILIPLPTIINNRHALHPMFVQATCAIYDNAYQIVSLTQMILPLVLATIVSVIFVSYLWKSAQLPLASHSLGLIDLTRIIRFGALLGIIVLSAILYAFVMGTWARDHLKPRDPMPARTVFMISTIWESVTPILFFLIFGAQEEVFTIWRSWFHGFYKCARSISHHPRSSYGSSTAYLDFHDDQGSRFQRICRIFRFRRKRQASTGIHFPSDMSNSSFTQDYEKRPPSIPAHFLPSTIPISLSQGIQVVVKTSCESSYDTDTSMSLRPPPRHTRSINESPTVERLSSHPFRAVPNMPSLTALGNEDHYPASDVIEISGESAVQPVENERREEEERHEKPLLRRPNTGESSRTFGN</sequence>
<evidence type="ECO:0000256" key="1">
    <source>
        <dbReference type="SAM" id="MobiDB-lite"/>
    </source>
</evidence>
<reference evidence="3 4" key="1">
    <citation type="submission" date="2022-09" db="EMBL/GenBank/DDBJ databases">
        <authorList>
            <person name="Palmer J.M."/>
        </authorList>
    </citation>
    <scope>NUCLEOTIDE SEQUENCE [LARGE SCALE GENOMIC DNA]</scope>
    <source>
        <strain evidence="3 4">DSM 7382</strain>
    </source>
</reference>
<feature type="transmembrane region" description="Helical" evidence="2">
    <location>
        <begin position="261"/>
        <end position="282"/>
    </location>
</feature>
<evidence type="ECO:0000313" key="3">
    <source>
        <dbReference type="EMBL" id="KAK7694691.1"/>
    </source>
</evidence>
<proteinExistence type="predicted"/>
<evidence type="ECO:0000256" key="2">
    <source>
        <dbReference type="SAM" id="Phobius"/>
    </source>
</evidence>
<keyword evidence="2" id="KW-1133">Transmembrane helix</keyword>
<feature type="compositionally biased region" description="Basic and acidic residues" evidence="1">
    <location>
        <begin position="467"/>
        <end position="481"/>
    </location>
</feature>
<dbReference type="AlphaFoldDB" id="A0AAW0GPK8"/>
<dbReference type="Proteomes" id="UP001385951">
    <property type="component" value="Unassembled WGS sequence"/>
</dbReference>
<feature type="transmembrane region" description="Helical" evidence="2">
    <location>
        <begin position="182"/>
        <end position="201"/>
    </location>
</feature>
<feature type="transmembrane region" description="Helical" evidence="2">
    <location>
        <begin position="124"/>
        <end position="146"/>
    </location>
</feature>
<feature type="region of interest" description="Disordered" evidence="1">
    <location>
        <begin position="454"/>
        <end position="496"/>
    </location>
</feature>
<feature type="transmembrane region" description="Helical" evidence="2">
    <location>
        <begin position="6"/>
        <end position="26"/>
    </location>
</feature>